<dbReference type="RefSeq" id="WP_103872286.1">
    <property type="nucleotide sequence ID" value="NZ_FNUY01000003.1"/>
</dbReference>
<name>A0A1H5Y0M6_9HYPH</name>
<protein>
    <recommendedName>
        <fullName evidence="4">SAM-dependent methyltransferase</fullName>
    </recommendedName>
</protein>
<keyword evidence="3" id="KW-1185">Reference proteome</keyword>
<dbReference type="Proteomes" id="UP000236743">
    <property type="component" value="Unassembled WGS sequence"/>
</dbReference>
<sequence>MTGQPPKPWDPSTQPAPADDPRLHAPATARNRDAILDVLREILPASGRILEIASGSGEHILHFARALPLLTFQPSDPSPQALASIEAWTADSEAANISPPLLLDAAAPAWPACGPIDAILCINMIHIAPWAATEGLLRQGGAMLREGAPLYLYGPYRRADRPLEPSNAAFDESLRARNPDWGLRDLEKVAAVATGAGFSGPKVTEMPANNLSLIFRKESRR</sequence>
<dbReference type="Gene3D" id="3.40.50.150">
    <property type="entry name" value="Vaccinia Virus protein VP39"/>
    <property type="match status" value="1"/>
</dbReference>
<proteinExistence type="predicted"/>
<accession>A0A1H5Y0M6</accession>
<evidence type="ECO:0000313" key="2">
    <source>
        <dbReference type="EMBL" id="SEG17488.1"/>
    </source>
</evidence>
<evidence type="ECO:0000313" key="3">
    <source>
        <dbReference type="Proteomes" id="UP000236743"/>
    </source>
</evidence>
<feature type="region of interest" description="Disordered" evidence="1">
    <location>
        <begin position="1"/>
        <end position="24"/>
    </location>
</feature>
<dbReference type="AlphaFoldDB" id="A0A1H5Y0M6"/>
<dbReference type="Pfam" id="PF06080">
    <property type="entry name" value="DUF938"/>
    <property type="match status" value="1"/>
</dbReference>
<evidence type="ECO:0000256" key="1">
    <source>
        <dbReference type="SAM" id="MobiDB-lite"/>
    </source>
</evidence>
<dbReference type="EMBL" id="FNUY01000003">
    <property type="protein sequence ID" value="SEG17488.1"/>
    <property type="molecule type" value="Genomic_DNA"/>
</dbReference>
<dbReference type="SUPFAM" id="SSF53335">
    <property type="entry name" value="S-adenosyl-L-methionine-dependent methyltransferases"/>
    <property type="match status" value="1"/>
</dbReference>
<reference evidence="2 3" key="1">
    <citation type="submission" date="2016-10" db="EMBL/GenBank/DDBJ databases">
        <authorList>
            <person name="de Groot N.N."/>
        </authorList>
    </citation>
    <scope>NUCLEOTIDE SEQUENCE [LARGE SCALE GENOMIC DNA]</scope>
    <source>
        <strain evidence="2 3">DSM 26656</strain>
    </source>
</reference>
<gene>
    <name evidence="2" type="ORF">SAMN04488115_103475</name>
</gene>
<dbReference type="PANTHER" id="PTHR20974:SF0">
    <property type="entry name" value="UPF0585 PROTEIN CG18661"/>
    <property type="match status" value="1"/>
</dbReference>
<dbReference type="OrthoDB" id="5525831at2"/>
<organism evidence="2 3">
    <name type="scientific">Bosea lathyri</name>
    <dbReference type="NCBI Taxonomy" id="1036778"/>
    <lineage>
        <taxon>Bacteria</taxon>
        <taxon>Pseudomonadati</taxon>
        <taxon>Pseudomonadota</taxon>
        <taxon>Alphaproteobacteria</taxon>
        <taxon>Hyphomicrobiales</taxon>
        <taxon>Boseaceae</taxon>
        <taxon>Bosea</taxon>
    </lineage>
</organism>
<dbReference type="PANTHER" id="PTHR20974">
    <property type="entry name" value="UPF0585 PROTEIN CG18661"/>
    <property type="match status" value="1"/>
</dbReference>
<dbReference type="InterPro" id="IPR010342">
    <property type="entry name" value="DUF938"/>
</dbReference>
<evidence type="ECO:0008006" key="4">
    <source>
        <dbReference type="Google" id="ProtNLM"/>
    </source>
</evidence>
<dbReference type="CDD" id="cd02440">
    <property type="entry name" value="AdoMet_MTases"/>
    <property type="match status" value="1"/>
</dbReference>
<dbReference type="InterPro" id="IPR029063">
    <property type="entry name" value="SAM-dependent_MTases_sf"/>
</dbReference>